<dbReference type="AlphaFoldDB" id="A0A0A9ASP8"/>
<accession>A0A0A9ASP8</accession>
<organism evidence="1">
    <name type="scientific">Arundo donax</name>
    <name type="common">Giant reed</name>
    <name type="synonym">Donax arundinaceus</name>
    <dbReference type="NCBI Taxonomy" id="35708"/>
    <lineage>
        <taxon>Eukaryota</taxon>
        <taxon>Viridiplantae</taxon>
        <taxon>Streptophyta</taxon>
        <taxon>Embryophyta</taxon>
        <taxon>Tracheophyta</taxon>
        <taxon>Spermatophyta</taxon>
        <taxon>Magnoliopsida</taxon>
        <taxon>Liliopsida</taxon>
        <taxon>Poales</taxon>
        <taxon>Poaceae</taxon>
        <taxon>PACMAD clade</taxon>
        <taxon>Arundinoideae</taxon>
        <taxon>Arundineae</taxon>
        <taxon>Arundo</taxon>
    </lineage>
</organism>
<name>A0A0A9ASP8_ARUDO</name>
<reference evidence="1" key="2">
    <citation type="journal article" date="2015" name="Data Brief">
        <title>Shoot transcriptome of the giant reed, Arundo donax.</title>
        <authorList>
            <person name="Barrero R.A."/>
            <person name="Guerrero F.D."/>
            <person name="Moolhuijzen P."/>
            <person name="Goolsby J.A."/>
            <person name="Tidwell J."/>
            <person name="Bellgard S.E."/>
            <person name="Bellgard M.I."/>
        </authorList>
    </citation>
    <scope>NUCLEOTIDE SEQUENCE</scope>
    <source>
        <tissue evidence="1">Shoot tissue taken approximately 20 cm above the soil surface</tissue>
    </source>
</reference>
<evidence type="ECO:0000313" key="1">
    <source>
        <dbReference type="EMBL" id="JAD54784.1"/>
    </source>
</evidence>
<proteinExistence type="predicted"/>
<protein>
    <submittedName>
        <fullName evidence="1">Uncharacterized protein</fullName>
    </submittedName>
</protein>
<sequence length="17" mass="2071">MRTRKSKHIQEARNKTS</sequence>
<reference evidence="1" key="1">
    <citation type="submission" date="2014-09" db="EMBL/GenBank/DDBJ databases">
        <authorList>
            <person name="Magalhaes I.L.F."/>
            <person name="Oliveira U."/>
            <person name="Santos F.R."/>
            <person name="Vidigal T.H.D.A."/>
            <person name="Brescovit A.D."/>
            <person name="Santos A.J."/>
        </authorList>
    </citation>
    <scope>NUCLEOTIDE SEQUENCE</scope>
    <source>
        <tissue evidence="1">Shoot tissue taken approximately 20 cm above the soil surface</tissue>
    </source>
</reference>
<dbReference type="EMBL" id="GBRH01243111">
    <property type="protein sequence ID" value="JAD54784.1"/>
    <property type="molecule type" value="Transcribed_RNA"/>
</dbReference>